<dbReference type="PANTHER" id="PTHR30349:SF64">
    <property type="entry name" value="PROPHAGE INTEGRASE INTD-RELATED"/>
    <property type="match status" value="1"/>
</dbReference>
<dbReference type="Pfam" id="PF00589">
    <property type="entry name" value="Phage_integrase"/>
    <property type="match status" value="1"/>
</dbReference>
<evidence type="ECO:0000313" key="5">
    <source>
        <dbReference type="Proteomes" id="UP000219050"/>
    </source>
</evidence>
<dbReference type="PROSITE" id="PS51898">
    <property type="entry name" value="TYR_RECOMBINASE"/>
    <property type="match status" value="1"/>
</dbReference>
<name>A0A291LZN3_9RHOB</name>
<dbReference type="GO" id="GO:0015074">
    <property type="term" value="P:DNA integration"/>
    <property type="evidence" value="ECO:0007669"/>
    <property type="project" value="UniProtKB-KW"/>
</dbReference>
<dbReference type="GO" id="GO:0003677">
    <property type="term" value="F:DNA binding"/>
    <property type="evidence" value="ECO:0007669"/>
    <property type="project" value="InterPro"/>
</dbReference>
<dbReference type="CDD" id="cd00796">
    <property type="entry name" value="INT_Rci_Hp1_C"/>
    <property type="match status" value="1"/>
</dbReference>
<sequence length="227" mass="26135">MEKNGRPPAPDTLHGEINLIQVVLNHAYGKNLINKPVKLKKPPRSKPRDRWLDRSEIHRLLNACEQTPHLHVAVVMMLSTAGRVTAISEARWDHVDFDQRTLNLRTSENPHSKQRAFVPLNDRIYNLLLDWRSQCDTDWIVEYKGGPVKNIYKSFRQAAERAKLDDTHPHVLRHTAAVHMVASGCDMARVSQYLGHSSVSVTERIYARFAPQHLRREAESVDFLKDK</sequence>
<accession>A0A291LZN3</accession>
<evidence type="ECO:0000256" key="1">
    <source>
        <dbReference type="ARBA" id="ARBA00022908"/>
    </source>
</evidence>
<dbReference type="GO" id="GO:0006310">
    <property type="term" value="P:DNA recombination"/>
    <property type="evidence" value="ECO:0007669"/>
    <property type="project" value="UniProtKB-KW"/>
</dbReference>
<dbReference type="InterPro" id="IPR011010">
    <property type="entry name" value="DNA_brk_join_enz"/>
</dbReference>
<dbReference type="InterPro" id="IPR013762">
    <property type="entry name" value="Integrase-like_cat_sf"/>
</dbReference>
<dbReference type="Gene3D" id="1.10.443.10">
    <property type="entry name" value="Intergrase catalytic core"/>
    <property type="match status" value="1"/>
</dbReference>
<feature type="domain" description="Tyr recombinase" evidence="3">
    <location>
        <begin position="47"/>
        <end position="219"/>
    </location>
</feature>
<dbReference type="KEGG" id="cmag:CBW24_08690"/>
<keyword evidence="2" id="KW-0233">DNA recombination</keyword>
<dbReference type="InterPro" id="IPR050090">
    <property type="entry name" value="Tyrosine_recombinase_XerCD"/>
</dbReference>
<evidence type="ECO:0000313" key="4">
    <source>
        <dbReference type="EMBL" id="ATI42077.1"/>
    </source>
</evidence>
<dbReference type="RefSeq" id="WP_097373356.1">
    <property type="nucleotide sequence ID" value="NZ_CP021404.1"/>
</dbReference>
<protein>
    <recommendedName>
        <fullName evidence="3">Tyr recombinase domain-containing protein</fullName>
    </recommendedName>
</protein>
<dbReference type="SUPFAM" id="SSF56349">
    <property type="entry name" value="DNA breaking-rejoining enzymes"/>
    <property type="match status" value="1"/>
</dbReference>
<keyword evidence="5" id="KW-1185">Reference proteome</keyword>
<organism evidence="4 5">
    <name type="scientific">Pacificitalea manganoxidans</name>
    <dbReference type="NCBI Taxonomy" id="1411902"/>
    <lineage>
        <taxon>Bacteria</taxon>
        <taxon>Pseudomonadati</taxon>
        <taxon>Pseudomonadota</taxon>
        <taxon>Alphaproteobacteria</taxon>
        <taxon>Rhodobacterales</taxon>
        <taxon>Paracoccaceae</taxon>
        <taxon>Pacificitalea</taxon>
    </lineage>
</organism>
<reference evidence="4 5" key="1">
    <citation type="submission" date="2017-05" db="EMBL/GenBank/DDBJ databases">
        <title>Comparative genomic and metabolic analysis of manganese-oxidizing mechanisms in Celeribater manganoxidans DY25T: its adaption to the environment of polymetallic nodule.</title>
        <authorList>
            <person name="Wang X."/>
        </authorList>
    </citation>
    <scope>NUCLEOTIDE SEQUENCE [LARGE SCALE GENOMIC DNA]</scope>
    <source>
        <strain evidence="4 5">DY25</strain>
    </source>
</reference>
<gene>
    <name evidence="4" type="ORF">CBW24_08690</name>
</gene>
<evidence type="ECO:0000259" key="3">
    <source>
        <dbReference type="PROSITE" id="PS51898"/>
    </source>
</evidence>
<dbReference type="AlphaFoldDB" id="A0A291LZN3"/>
<dbReference type="InterPro" id="IPR002104">
    <property type="entry name" value="Integrase_catalytic"/>
</dbReference>
<dbReference type="EMBL" id="CP021404">
    <property type="protein sequence ID" value="ATI42077.1"/>
    <property type="molecule type" value="Genomic_DNA"/>
</dbReference>
<dbReference type="PANTHER" id="PTHR30349">
    <property type="entry name" value="PHAGE INTEGRASE-RELATED"/>
    <property type="match status" value="1"/>
</dbReference>
<evidence type="ECO:0000256" key="2">
    <source>
        <dbReference type="ARBA" id="ARBA00023172"/>
    </source>
</evidence>
<dbReference type="Proteomes" id="UP000219050">
    <property type="component" value="Chromosome"/>
</dbReference>
<keyword evidence="1" id="KW-0229">DNA integration</keyword>
<proteinExistence type="predicted"/>